<evidence type="ECO:0000256" key="1">
    <source>
        <dbReference type="SAM" id="MobiDB-lite"/>
    </source>
</evidence>
<feature type="region of interest" description="Disordered" evidence="1">
    <location>
        <begin position="250"/>
        <end position="283"/>
    </location>
</feature>
<protein>
    <recommendedName>
        <fullName evidence="5">Anti-sigma-D factor RsdA sigma factor binding region domain-containing protein</fullName>
    </recommendedName>
</protein>
<keyword evidence="4" id="KW-1185">Reference proteome</keyword>
<name>A0A0G3GMB1_9CORY</name>
<feature type="compositionally biased region" description="Polar residues" evidence="1">
    <location>
        <begin position="274"/>
        <end position="283"/>
    </location>
</feature>
<proteinExistence type="predicted"/>
<feature type="compositionally biased region" description="Polar residues" evidence="1">
    <location>
        <begin position="213"/>
        <end position="226"/>
    </location>
</feature>
<dbReference type="RefSeq" id="WP_047239599.1">
    <property type="nucleotide sequence ID" value="NZ_CP011541.1"/>
</dbReference>
<dbReference type="OrthoDB" id="4426886at2"/>
<dbReference type="EMBL" id="CP011541">
    <property type="protein sequence ID" value="AKK02371.1"/>
    <property type="molecule type" value="Genomic_DNA"/>
</dbReference>
<sequence>MTDRRDRNGTSGQFDELFGADAFLDDLSRGVDPTGGKDPLAQLMLELHQQVNAPMPPAPSLDDLLPAEATAPTTAPADDLAARRAKKRRLVNPWVSGLVGAAAATLVIAGGGGAIYNANPSSPLWGAKIAMFGEHAAVVDLASALQEVDQRHADGDIEGAMQLLDRARALADAVNARDRASTQRAIAELEARTVQVPTTITETAAPSTTTSIVTSEPNRAPQQNPEPTAVTVVQTKVTTETVTVTVEKQPVATQTPTATPEPTTMVTIAPSPSPVAQTQETSN</sequence>
<dbReference type="Proteomes" id="UP000035368">
    <property type="component" value="Chromosome"/>
</dbReference>
<evidence type="ECO:0000313" key="4">
    <source>
        <dbReference type="Proteomes" id="UP000035368"/>
    </source>
</evidence>
<dbReference type="KEGG" id="cei:CEPID_02450"/>
<reference evidence="3 4" key="1">
    <citation type="submission" date="2015-05" db="EMBL/GenBank/DDBJ databases">
        <title>Complete genome sequence of Corynebacterium epidermidicanis DSM 45586, isolated from the skin of a dog suffering from pruritus.</title>
        <authorList>
            <person name="Ruckert C."/>
            <person name="Albersmeier A."/>
            <person name="Winkler A."/>
            <person name="Tauch A."/>
        </authorList>
    </citation>
    <scope>NUCLEOTIDE SEQUENCE [LARGE SCALE GENOMIC DNA]</scope>
    <source>
        <strain evidence="3 4">DSM 45586</strain>
    </source>
</reference>
<evidence type="ECO:0008006" key="5">
    <source>
        <dbReference type="Google" id="ProtNLM"/>
    </source>
</evidence>
<evidence type="ECO:0000313" key="3">
    <source>
        <dbReference type="EMBL" id="AKK02371.1"/>
    </source>
</evidence>
<keyword evidence="2" id="KW-0812">Transmembrane</keyword>
<dbReference type="PATRIC" id="fig|1050174.4.peg.499"/>
<accession>A0A0G3GMB1</accession>
<feature type="compositionally biased region" description="Low complexity" evidence="1">
    <location>
        <begin position="250"/>
        <end position="267"/>
    </location>
</feature>
<dbReference type="STRING" id="1050174.CEPID_02450"/>
<feature type="region of interest" description="Disordered" evidence="1">
    <location>
        <begin position="205"/>
        <end position="228"/>
    </location>
</feature>
<feature type="transmembrane region" description="Helical" evidence="2">
    <location>
        <begin position="94"/>
        <end position="116"/>
    </location>
</feature>
<keyword evidence="2" id="KW-1133">Transmembrane helix</keyword>
<keyword evidence="2" id="KW-0472">Membrane</keyword>
<gene>
    <name evidence="3" type="ORF">CEPID_02450</name>
</gene>
<evidence type="ECO:0000256" key="2">
    <source>
        <dbReference type="SAM" id="Phobius"/>
    </source>
</evidence>
<organism evidence="3 4">
    <name type="scientific">Corynebacterium epidermidicanis</name>
    <dbReference type="NCBI Taxonomy" id="1050174"/>
    <lineage>
        <taxon>Bacteria</taxon>
        <taxon>Bacillati</taxon>
        <taxon>Actinomycetota</taxon>
        <taxon>Actinomycetes</taxon>
        <taxon>Mycobacteriales</taxon>
        <taxon>Corynebacteriaceae</taxon>
        <taxon>Corynebacterium</taxon>
    </lineage>
</organism>
<dbReference type="AlphaFoldDB" id="A0A0G3GMB1"/>